<feature type="region of interest" description="Disordered" evidence="1">
    <location>
        <begin position="163"/>
        <end position="192"/>
    </location>
</feature>
<feature type="compositionally biased region" description="Pro residues" evidence="1">
    <location>
        <begin position="1"/>
        <end position="11"/>
    </location>
</feature>
<evidence type="ECO:0000313" key="2">
    <source>
        <dbReference type="EMBL" id="WWC92966.1"/>
    </source>
</evidence>
<protein>
    <submittedName>
        <fullName evidence="2">Uncharacterized protein</fullName>
    </submittedName>
</protein>
<organism evidence="2 3">
    <name type="scientific">Kwoniella dendrophila CBS 6074</name>
    <dbReference type="NCBI Taxonomy" id="1295534"/>
    <lineage>
        <taxon>Eukaryota</taxon>
        <taxon>Fungi</taxon>
        <taxon>Dikarya</taxon>
        <taxon>Basidiomycota</taxon>
        <taxon>Agaricomycotina</taxon>
        <taxon>Tremellomycetes</taxon>
        <taxon>Tremellales</taxon>
        <taxon>Cryptococcaceae</taxon>
        <taxon>Kwoniella</taxon>
    </lineage>
</organism>
<accession>A0AAX4K5H6</accession>
<dbReference type="GeneID" id="91098597"/>
<dbReference type="Proteomes" id="UP001355207">
    <property type="component" value="Chromosome 11"/>
</dbReference>
<evidence type="ECO:0000256" key="1">
    <source>
        <dbReference type="SAM" id="MobiDB-lite"/>
    </source>
</evidence>
<reference evidence="2 3" key="1">
    <citation type="submission" date="2024-01" db="EMBL/GenBank/DDBJ databases">
        <title>Comparative genomics of Cryptococcus and Kwoniella reveals pathogenesis evolution and contrasting modes of karyotype evolution via chromosome fusion or intercentromeric recombination.</title>
        <authorList>
            <person name="Coelho M.A."/>
            <person name="David-Palma M."/>
            <person name="Shea T."/>
            <person name="Bowers K."/>
            <person name="McGinley-Smith S."/>
            <person name="Mohammad A.W."/>
            <person name="Gnirke A."/>
            <person name="Yurkov A.M."/>
            <person name="Nowrousian M."/>
            <person name="Sun S."/>
            <person name="Cuomo C.A."/>
            <person name="Heitman J."/>
        </authorList>
    </citation>
    <scope>NUCLEOTIDE SEQUENCE [LARGE SCALE GENOMIC DNA]</scope>
    <source>
        <strain evidence="2 3">CBS 6074</strain>
    </source>
</reference>
<keyword evidence="3" id="KW-1185">Reference proteome</keyword>
<dbReference type="AlphaFoldDB" id="A0AAX4K5H6"/>
<gene>
    <name evidence="2" type="ORF">L201_007929</name>
</gene>
<name>A0AAX4K5H6_9TREE</name>
<sequence>MNNPNPNPDPNPNQEEGTEPSVRTRYLLEDIIGDIQSNCSSNLEIGKATVMTSTVERTQGEKFIRELIDNYTASWKPLEYYGNRDSRFINSEGNIQVNFKVYSSTWLLRDRPREAYDFSFEFLNPVKTDLSKTKFGAPQRGTTDLLRQSGRFGETVADRIEEWKESEKKKELSGQSSQADVSGDTEGGISME</sequence>
<dbReference type="RefSeq" id="XP_066079728.1">
    <property type="nucleotide sequence ID" value="XM_066223631.1"/>
</dbReference>
<dbReference type="EMBL" id="CP144108">
    <property type="protein sequence ID" value="WWC92966.1"/>
    <property type="molecule type" value="Genomic_DNA"/>
</dbReference>
<evidence type="ECO:0000313" key="3">
    <source>
        <dbReference type="Proteomes" id="UP001355207"/>
    </source>
</evidence>
<proteinExistence type="predicted"/>
<feature type="compositionally biased region" description="Basic and acidic residues" evidence="1">
    <location>
        <begin position="163"/>
        <end position="172"/>
    </location>
</feature>
<feature type="region of interest" description="Disordered" evidence="1">
    <location>
        <begin position="1"/>
        <end position="20"/>
    </location>
</feature>